<dbReference type="GO" id="GO:0003676">
    <property type="term" value="F:nucleic acid binding"/>
    <property type="evidence" value="ECO:0007669"/>
    <property type="project" value="InterPro"/>
</dbReference>
<dbReference type="PROSITE" id="PS50994">
    <property type="entry name" value="INTEGRASE"/>
    <property type="match status" value="1"/>
</dbReference>
<dbReference type="InterPro" id="IPR025246">
    <property type="entry name" value="IS30-like_HTH"/>
</dbReference>
<dbReference type="InterPro" id="IPR036397">
    <property type="entry name" value="RNaseH_sf"/>
</dbReference>
<gene>
    <name evidence="6" type="ORF">CSLFYP84_00908</name>
</gene>
<accession>A0A6N3AJU7</accession>
<keyword evidence="4" id="KW-0233">DNA recombination</keyword>
<protein>
    <recommendedName>
        <fullName evidence="5">Integrase catalytic domain-containing protein</fullName>
    </recommendedName>
</protein>
<evidence type="ECO:0000256" key="4">
    <source>
        <dbReference type="ARBA" id="ARBA00023172"/>
    </source>
</evidence>
<sequence length="438" mass="50785">MSKYIPGNQKHLTLHNRIYIENELNKGTSFKDIAKFLCKDPTTISKEVMAHRLSDWYHKGTFYNAKNFCVHRYHCKKTNACRKIILCGIKCTSCPTCNQTCPDFEKERCTRLTKAPYVCNGCDKQINHCTIAHKYTYDARFAHRKYKEKLSDSRAGINLTKRELHQKDIIVSPLIQQGQSPYQIVTNHPELEMSVRTVYTYMNMGLFTARNIDLKRKVKFKSRKCHKTQITNRSVFVNRTFAYFSELHLSRFTEMDTVHSSRESDKVLLTFFFTEEKLFLAFVMNRCTKGAVRLVFDRLEKRMGTYEFISAFEHLLTDRGSEFADPDALETGVNGLQRTSIYYCDPMRSGQKGGLEQAHTMLRMVLPKGTSFEFLTQWDVNLIVNHINSTPRESLGGRTPYSVALETLGEEVLNAFQLRPIAPDEVNLTPKLIRFKHN</sequence>
<dbReference type="GO" id="GO:0051536">
    <property type="term" value="F:iron-sulfur cluster binding"/>
    <property type="evidence" value="ECO:0007669"/>
    <property type="project" value="UniProtKB-KW"/>
</dbReference>
<feature type="domain" description="Integrase catalytic" evidence="5">
    <location>
        <begin position="244"/>
        <end position="408"/>
    </location>
</feature>
<proteinExistence type="predicted"/>
<dbReference type="GO" id="GO:0004803">
    <property type="term" value="F:transposase activity"/>
    <property type="evidence" value="ECO:0007669"/>
    <property type="project" value="TreeGrafter"/>
</dbReference>
<reference evidence="6" key="1">
    <citation type="submission" date="2019-11" db="EMBL/GenBank/DDBJ databases">
        <authorList>
            <person name="Feng L."/>
        </authorList>
    </citation>
    <scope>NUCLEOTIDE SEQUENCE</scope>
    <source>
        <strain evidence="6">CsymbiosumLFYP84</strain>
    </source>
</reference>
<dbReference type="EMBL" id="CACRUA010000009">
    <property type="protein sequence ID" value="VYT91881.1"/>
    <property type="molecule type" value="Genomic_DNA"/>
</dbReference>
<evidence type="ECO:0000256" key="2">
    <source>
        <dbReference type="ARBA" id="ARBA00023004"/>
    </source>
</evidence>
<dbReference type="GO" id="GO:0046872">
    <property type="term" value="F:metal ion binding"/>
    <property type="evidence" value="ECO:0007669"/>
    <property type="project" value="UniProtKB-KW"/>
</dbReference>
<name>A0A6N3AJU7_CLOSY</name>
<dbReference type="Pfam" id="PF13936">
    <property type="entry name" value="HTH_38"/>
    <property type="match status" value="1"/>
</dbReference>
<evidence type="ECO:0000256" key="1">
    <source>
        <dbReference type="ARBA" id="ARBA00022723"/>
    </source>
</evidence>
<dbReference type="PANTHER" id="PTHR10948">
    <property type="entry name" value="TRANSPOSASE"/>
    <property type="match status" value="1"/>
</dbReference>
<dbReference type="InterPro" id="IPR017900">
    <property type="entry name" value="4Fe4S_Fe_S_CS"/>
</dbReference>
<dbReference type="SUPFAM" id="SSF53098">
    <property type="entry name" value="Ribonuclease H-like"/>
    <property type="match status" value="1"/>
</dbReference>
<dbReference type="PROSITE" id="PS00198">
    <property type="entry name" value="4FE4S_FER_1"/>
    <property type="match status" value="1"/>
</dbReference>
<dbReference type="Gene3D" id="3.30.420.10">
    <property type="entry name" value="Ribonuclease H-like superfamily/Ribonuclease H"/>
    <property type="match status" value="1"/>
</dbReference>
<dbReference type="InterPro" id="IPR001584">
    <property type="entry name" value="Integrase_cat-core"/>
</dbReference>
<evidence type="ECO:0000259" key="5">
    <source>
        <dbReference type="PROSITE" id="PS50994"/>
    </source>
</evidence>
<keyword evidence="1" id="KW-0479">Metal-binding</keyword>
<dbReference type="InterPro" id="IPR012337">
    <property type="entry name" value="RNaseH-like_sf"/>
</dbReference>
<dbReference type="InterPro" id="IPR051917">
    <property type="entry name" value="Transposase-Integrase"/>
</dbReference>
<dbReference type="GO" id="GO:0005829">
    <property type="term" value="C:cytosol"/>
    <property type="evidence" value="ECO:0007669"/>
    <property type="project" value="TreeGrafter"/>
</dbReference>
<dbReference type="GO" id="GO:0032196">
    <property type="term" value="P:transposition"/>
    <property type="evidence" value="ECO:0007669"/>
    <property type="project" value="TreeGrafter"/>
</dbReference>
<dbReference type="AlphaFoldDB" id="A0A6N3AJU7"/>
<dbReference type="NCBIfam" id="NF033563">
    <property type="entry name" value="transpos_IS30"/>
    <property type="match status" value="1"/>
</dbReference>
<dbReference type="RefSeq" id="WP_115638998.1">
    <property type="nucleotide sequence ID" value="NZ_CACRUA010000009.1"/>
</dbReference>
<organism evidence="6">
    <name type="scientific">Clostridium symbiosum</name>
    <name type="common">Bacteroides symbiosus</name>
    <dbReference type="NCBI Taxonomy" id="1512"/>
    <lineage>
        <taxon>Bacteria</taxon>
        <taxon>Bacillati</taxon>
        <taxon>Bacillota</taxon>
        <taxon>Clostridia</taxon>
        <taxon>Lachnospirales</taxon>
        <taxon>Lachnospiraceae</taxon>
        <taxon>Otoolea</taxon>
    </lineage>
</organism>
<dbReference type="InterPro" id="IPR053392">
    <property type="entry name" value="Transposase_IS30-like"/>
</dbReference>
<dbReference type="PANTHER" id="PTHR10948:SF23">
    <property type="entry name" value="TRANSPOSASE INSI FOR INSERTION SEQUENCE ELEMENT IS30A-RELATED"/>
    <property type="match status" value="1"/>
</dbReference>
<evidence type="ECO:0000256" key="3">
    <source>
        <dbReference type="ARBA" id="ARBA00023014"/>
    </source>
</evidence>
<keyword evidence="2" id="KW-0408">Iron</keyword>
<evidence type="ECO:0000313" key="6">
    <source>
        <dbReference type="EMBL" id="VYT91881.1"/>
    </source>
</evidence>
<dbReference type="GO" id="GO:0006310">
    <property type="term" value="P:DNA recombination"/>
    <property type="evidence" value="ECO:0007669"/>
    <property type="project" value="UniProtKB-KW"/>
</dbReference>
<dbReference type="GO" id="GO:0015074">
    <property type="term" value="P:DNA integration"/>
    <property type="evidence" value="ECO:0007669"/>
    <property type="project" value="InterPro"/>
</dbReference>
<keyword evidence="3" id="KW-0411">Iron-sulfur</keyword>